<feature type="transmembrane region" description="Helical" evidence="2">
    <location>
        <begin position="338"/>
        <end position="362"/>
    </location>
</feature>
<feature type="transmembrane region" description="Helical" evidence="2">
    <location>
        <begin position="462"/>
        <end position="483"/>
    </location>
</feature>
<feature type="transmembrane region" description="Helical" evidence="2">
    <location>
        <begin position="181"/>
        <end position="210"/>
    </location>
</feature>
<gene>
    <name evidence="3" type="ORF">FSB_LOCUS42703</name>
</gene>
<dbReference type="AlphaFoldDB" id="A0A2N9HT42"/>
<feature type="transmembrane region" description="Helical" evidence="2">
    <location>
        <begin position="382"/>
        <end position="401"/>
    </location>
</feature>
<feature type="transmembrane region" description="Helical" evidence="2">
    <location>
        <begin position="406"/>
        <end position="424"/>
    </location>
</feature>
<feature type="transmembrane region" description="Helical" evidence="2">
    <location>
        <begin position="309"/>
        <end position="331"/>
    </location>
</feature>
<feature type="transmembrane region" description="Helical" evidence="2">
    <location>
        <begin position="108"/>
        <end position="129"/>
    </location>
</feature>
<feature type="compositionally biased region" description="Polar residues" evidence="1">
    <location>
        <begin position="64"/>
        <end position="78"/>
    </location>
</feature>
<sequence>MVTQRSPQRRRDLILKGNNLQTGTDRGRRAQAVAWVSLVQAEIGTGDLQTVGIGDGKPRPWRGSLSSRPRSWGGSLSSRPNQPPPPPNQPNQPPPPNRRQAQATTVDFVYWVCCGWVFGGGGSSVVGLAGVGLGLRLILLGLLWLGFRWWWLGCGWVFGGGGWACRRGLGLEVDGGAVDSAWWWVWVFAEVVGGGLVDSVVGWVFAVVGLGLCRGGGLVDSVVGWVFAVVGWVFVVVGLGLCRGGGLVDSVVGLGLCGGGLGLCGGGLGLCGGGFGSLPRPGVVESVAWGGCWVTGSGARPEGGGAVDFVYWVCCGWVFGGGGSSVVGLAGVGLGLRLILLGLLWLGFRWWWLGCGWVFGGGGWACRRGLGLEVDGGAVDSAWWWVWVFAEVVGWLFRWWVGSLRWWVGSLWWWVWVFAEVVGGGLVDSVVGWVFAVVGWVFVVVGLGLCRGGGLVDSVVGLGLCGGGLGLCGGGLGLCGGGFGSLPRPGVVESVAWGGCWVTGSGARPEGGGAVPFGG</sequence>
<feature type="transmembrane region" description="Helical" evidence="2">
    <location>
        <begin position="222"/>
        <end position="242"/>
    </location>
</feature>
<feature type="compositionally biased region" description="Pro residues" evidence="1">
    <location>
        <begin position="81"/>
        <end position="97"/>
    </location>
</feature>
<evidence type="ECO:0000313" key="3">
    <source>
        <dbReference type="EMBL" id="SPD14821.1"/>
    </source>
</evidence>
<keyword evidence="2" id="KW-1133">Transmembrane helix</keyword>
<keyword evidence="2" id="KW-0472">Membrane</keyword>
<evidence type="ECO:0000256" key="2">
    <source>
        <dbReference type="SAM" id="Phobius"/>
    </source>
</evidence>
<protein>
    <submittedName>
        <fullName evidence="3">Uncharacterized protein</fullName>
    </submittedName>
</protein>
<feature type="transmembrane region" description="Helical" evidence="2">
    <location>
        <begin position="149"/>
        <end position="169"/>
    </location>
</feature>
<feature type="transmembrane region" description="Helical" evidence="2">
    <location>
        <begin position="254"/>
        <end position="275"/>
    </location>
</feature>
<feature type="region of interest" description="Disordered" evidence="1">
    <location>
        <begin position="49"/>
        <end position="100"/>
    </location>
</feature>
<organism evidence="3">
    <name type="scientific">Fagus sylvatica</name>
    <name type="common">Beechnut</name>
    <dbReference type="NCBI Taxonomy" id="28930"/>
    <lineage>
        <taxon>Eukaryota</taxon>
        <taxon>Viridiplantae</taxon>
        <taxon>Streptophyta</taxon>
        <taxon>Embryophyta</taxon>
        <taxon>Tracheophyta</taxon>
        <taxon>Spermatophyta</taxon>
        <taxon>Magnoliopsida</taxon>
        <taxon>eudicotyledons</taxon>
        <taxon>Gunneridae</taxon>
        <taxon>Pentapetalae</taxon>
        <taxon>rosids</taxon>
        <taxon>fabids</taxon>
        <taxon>Fagales</taxon>
        <taxon>Fagaceae</taxon>
        <taxon>Fagus</taxon>
    </lineage>
</organism>
<proteinExistence type="predicted"/>
<reference evidence="3" key="1">
    <citation type="submission" date="2018-02" db="EMBL/GenBank/DDBJ databases">
        <authorList>
            <person name="Cohen D.B."/>
            <person name="Kent A.D."/>
        </authorList>
    </citation>
    <scope>NUCLEOTIDE SEQUENCE</scope>
</reference>
<feature type="transmembrane region" description="Helical" evidence="2">
    <location>
        <begin position="430"/>
        <end position="450"/>
    </location>
</feature>
<keyword evidence="2" id="KW-0812">Transmembrane</keyword>
<dbReference type="EMBL" id="OIVN01004000">
    <property type="protein sequence ID" value="SPD14821.1"/>
    <property type="molecule type" value="Genomic_DNA"/>
</dbReference>
<accession>A0A2N9HT42</accession>
<evidence type="ECO:0000256" key="1">
    <source>
        <dbReference type="SAM" id="MobiDB-lite"/>
    </source>
</evidence>
<name>A0A2N9HT42_FAGSY</name>